<name>A0ABY3SFQ5_9BACL</name>
<sequence>MPVEEVILVPEVVPAIDAAAVILNYVTAYQLLCRCASLVAGDTVLIHGASGGVGTALLDLGRLFELRMFGTASSRKHAALECYGVRLIDYHKEDFVEHMREHVPKGVKAVFDPIGYENWGRSLQVLGPDGVLVGYGFTSILQASEAESHKYVEGWKALDGSVESGAVQRKAVTYSITGGKQQDPEAFRTDLEAVFQLLADGQIHPQIARCFSLEDIEQAHVYLHSHDSVGKIILTF</sequence>
<evidence type="ECO:0000259" key="1">
    <source>
        <dbReference type="SMART" id="SM00829"/>
    </source>
</evidence>
<dbReference type="SUPFAM" id="SSF51735">
    <property type="entry name" value="NAD(P)-binding Rossmann-fold domains"/>
    <property type="match status" value="1"/>
</dbReference>
<accession>A0ABY3SFQ5</accession>
<dbReference type="EMBL" id="CP090978">
    <property type="protein sequence ID" value="UJF32011.1"/>
    <property type="molecule type" value="Genomic_DNA"/>
</dbReference>
<dbReference type="PANTHER" id="PTHR43677">
    <property type="entry name" value="SHORT-CHAIN DEHYDROGENASE/REDUCTASE"/>
    <property type="match status" value="1"/>
</dbReference>
<dbReference type="InterPro" id="IPR051397">
    <property type="entry name" value="Zn-ADH-like_protein"/>
</dbReference>
<feature type="domain" description="Enoyl reductase (ER)" evidence="1">
    <location>
        <begin position="1"/>
        <end position="234"/>
    </location>
</feature>
<evidence type="ECO:0000313" key="2">
    <source>
        <dbReference type="EMBL" id="UJF32011.1"/>
    </source>
</evidence>
<evidence type="ECO:0000313" key="3">
    <source>
        <dbReference type="Proteomes" id="UP001649230"/>
    </source>
</evidence>
<dbReference type="InterPro" id="IPR020843">
    <property type="entry name" value="ER"/>
</dbReference>
<dbReference type="SMART" id="SM00829">
    <property type="entry name" value="PKS_ER"/>
    <property type="match status" value="1"/>
</dbReference>
<reference evidence="2 3" key="1">
    <citation type="journal article" date="2024" name="Int. J. Syst. Evol. Microbiol.">
        <title>Paenibacillus hexagrammi sp. nov., a novel bacterium isolated from the gut content of Hexagrammos agrammus.</title>
        <authorList>
            <person name="Jung H.K."/>
            <person name="Kim D.G."/>
            <person name="Zin H."/>
            <person name="Park J."/>
            <person name="Jung H."/>
            <person name="Kim Y.O."/>
            <person name="Kong H.J."/>
            <person name="Kim J.W."/>
            <person name="Kim Y.S."/>
        </authorList>
    </citation>
    <scope>NUCLEOTIDE SEQUENCE [LARGE SCALE GENOMIC DNA]</scope>
    <source>
        <strain evidence="2 3">YPD9-1</strain>
    </source>
</reference>
<dbReference type="Pfam" id="PF13602">
    <property type="entry name" value="ADH_zinc_N_2"/>
    <property type="match status" value="1"/>
</dbReference>
<dbReference type="PANTHER" id="PTHR43677:SF4">
    <property type="entry name" value="QUINONE OXIDOREDUCTASE-LIKE PROTEIN 2"/>
    <property type="match status" value="1"/>
</dbReference>
<dbReference type="InterPro" id="IPR036291">
    <property type="entry name" value="NAD(P)-bd_dom_sf"/>
</dbReference>
<dbReference type="Gene3D" id="3.90.180.10">
    <property type="entry name" value="Medium-chain alcohol dehydrogenases, catalytic domain"/>
    <property type="match status" value="1"/>
</dbReference>
<gene>
    <name evidence="2" type="ORF">L0M14_20010</name>
</gene>
<protein>
    <submittedName>
        <fullName evidence="2">Zinc-binding dehydrogenase</fullName>
    </submittedName>
</protein>
<keyword evidence="3" id="KW-1185">Reference proteome</keyword>
<proteinExistence type="predicted"/>
<dbReference type="RefSeq" id="WP_235118356.1">
    <property type="nucleotide sequence ID" value="NZ_CP090978.1"/>
</dbReference>
<organism evidence="2 3">
    <name type="scientific">Paenibacillus hexagrammi</name>
    <dbReference type="NCBI Taxonomy" id="2908839"/>
    <lineage>
        <taxon>Bacteria</taxon>
        <taxon>Bacillati</taxon>
        <taxon>Bacillota</taxon>
        <taxon>Bacilli</taxon>
        <taxon>Bacillales</taxon>
        <taxon>Paenibacillaceae</taxon>
        <taxon>Paenibacillus</taxon>
    </lineage>
</organism>
<dbReference type="Gene3D" id="3.40.50.720">
    <property type="entry name" value="NAD(P)-binding Rossmann-like Domain"/>
    <property type="match status" value="1"/>
</dbReference>
<dbReference type="Proteomes" id="UP001649230">
    <property type="component" value="Chromosome"/>
</dbReference>